<dbReference type="FunFam" id="2.60.40.10:FF:001163">
    <property type="entry name" value="Sallimus, isoform Q"/>
    <property type="match status" value="1"/>
</dbReference>
<feature type="domain" description="Ig-like" evidence="12">
    <location>
        <begin position="714"/>
        <end position="787"/>
    </location>
</feature>
<feature type="domain" description="Ig-like" evidence="12">
    <location>
        <begin position="2170"/>
        <end position="2261"/>
    </location>
</feature>
<feature type="domain" description="Ig-like" evidence="12">
    <location>
        <begin position="2688"/>
        <end position="2780"/>
    </location>
</feature>
<feature type="domain" description="Ig-like" evidence="12">
    <location>
        <begin position="4221"/>
        <end position="4309"/>
    </location>
</feature>
<dbReference type="EMBL" id="ABJB010834680">
    <property type="status" value="NOT_ANNOTATED_CDS"/>
    <property type="molecule type" value="Genomic_DNA"/>
</dbReference>
<dbReference type="FunFam" id="2.60.40.10:FF:000425">
    <property type="entry name" value="Myosin light chain kinase"/>
    <property type="match status" value="3"/>
</dbReference>
<dbReference type="FunFam" id="2.60.40.10:FF:001269">
    <property type="entry name" value="Sallimus, isoform P"/>
    <property type="match status" value="1"/>
</dbReference>
<dbReference type="InterPro" id="IPR013098">
    <property type="entry name" value="Ig_I-set"/>
</dbReference>
<feature type="domain" description="Ig-like" evidence="12">
    <location>
        <begin position="1104"/>
        <end position="1196"/>
    </location>
</feature>
<keyword evidence="16" id="KW-1267">Proteomics identification</keyword>
<evidence type="ECO:0000256" key="5">
    <source>
        <dbReference type="ARBA" id="ARBA00022741"/>
    </source>
</evidence>
<dbReference type="SMART" id="SM00408">
    <property type="entry name" value="IGc2"/>
    <property type="match status" value="30"/>
</dbReference>
<feature type="domain" description="Ig-like" evidence="12">
    <location>
        <begin position="562"/>
        <end position="652"/>
    </location>
</feature>
<feature type="domain" description="Ig-like" evidence="12">
    <location>
        <begin position="2037"/>
        <end position="2123"/>
    </location>
</feature>
<feature type="domain" description="Ig-like" evidence="12">
    <location>
        <begin position="3476"/>
        <end position="3562"/>
    </location>
</feature>
<dbReference type="VEuPathDB" id="VectorBase:ISCW017764"/>
<feature type="domain" description="Ig-like" evidence="12">
    <location>
        <begin position="3930"/>
        <end position="3967"/>
    </location>
</feature>
<dbReference type="GO" id="GO:0031674">
    <property type="term" value="C:I band"/>
    <property type="evidence" value="ECO:0007669"/>
    <property type="project" value="UniProtKB-ARBA"/>
</dbReference>
<feature type="region of interest" description="Disordered" evidence="11">
    <location>
        <begin position="183"/>
        <end position="206"/>
    </location>
</feature>
<dbReference type="FunFam" id="2.60.40.10:FF:000107">
    <property type="entry name" value="Myosin, light chain kinase a"/>
    <property type="match status" value="1"/>
</dbReference>
<feature type="domain" description="Ig-like" evidence="12">
    <location>
        <begin position="3613"/>
        <end position="3706"/>
    </location>
</feature>
<keyword evidence="15" id="KW-1185">Reference proteome</keyword>
<dbReference type="InterPro" id="IPR003599">
    <property type="entry name" value="Ig_sub"/>
</dbReference>
<evidence type="ECO:0000256" key="11">
    <source>
        <dbReference type="SAM" id="MobiDB-lite"/>
    </source>
</evidence>
<feature type="domain" description="Ig-like" evidence="12">
    <location>
        <begin position="1372"/>
        <end position="1458"/>
    </location>
</feature>
<dbReference type="InterPro" id="IPR003598">
    <property type="entry name" value="Ig_sub2"/>
</dbReference>
<keyword evidence="3" id="KW-0963">Cytoplasm</keyword>
<feature type="domain" description="Ig-like" evidence="12">
    <location>
        <begin position="2826"/>
        <end position="2917"/>
    </location>
</feature>
<feature type="domain" description="Ig-like" evidence="12">
    <location>
        <begin position="2422"/>
        <end position="2513"/>
    </location>
</feature>
<evidence type="ECO:0000256" key="10">
    <source>
        <dbReference type="ARBA" id="ARBA00023319"/>
    </source>
</evidence>
<evidence type="ECO:0000259" key="12">
    <source>
        <dbReference type="PROSITE" id="PS50835"/>
    </source>
</evidence>
<feature type="region of interest" description="Disordered" evidence="11">
    <location>
        <begin position="4199"/>
        <end position="4218"/>
    </location>
</feature>
<feature type="domain" description="Ig-like" evidence="12">
    <location>
        <begin position="4528"/>
        <end position="4588"/>
    </location>
</feature>
<feature type="domain" description="Ig-like" evidence="12">
    <location>
        <begin position="3766"/>
        <end position="3883"/>
    </location>
</feature>
<feature type="domain" description="Ig-like" evidence="12">
    <location>
        <begin position="1905"/>
        <end position="1996"/>
    </location>
</feature>
<keyword evidence="5" id="KW-0547">Nucleotide-binding</keyword>
<dbReference type="STRING" id="6945.B7PGA6"/>
<dbReference type="InParanoid" id="B7PGA6"/>
<name>B7PGA6_IXOSC</name>
<evidence type="ECO:0000313" key="14">
    <source>
        <dbReference type="EnsemblMetazoa" id="ISCW017764-PA"/>
    </source>
</evidence>
<feature type="region of interest" description="Disordered" evidence="11">
    <location>
        <begin position="4153"/>
        <end position="4185"/>
    </location>
</feature>
<reference evidence="14" key="2">
    <citation type="submission" date="2020-05" db="UniProtKB">
        <authorList>
            <consortium name="EnsemblMetazoa"/>
        </authorList>
    </citation>
    <scope>IDENTIFICATION</scope>
    <source>
        <strain evidence="14">wikel</strain>
    </source>
</reference>
<keyword evidence="4" id="KW-0677">Repeat</keyword>
<dbReference type="FunFam" id="2.60.40.10:FF:000966">
    <property type="entry name" value="Sallimus, isoform P"/>
    <property type="match status" value="2"/>
</dbReference>
<evidence type="ECO:0007829" key="16">
    <source>
        <dbReference type="PeptideAtlas" id="B7PGA6"/>
    </source>
</evidence>
<dbReference type="VEuPathDB" id="VectorBase:ISCP_018164"/>
<feature type="domain" description="Ig-like" evidence="12">
    <location>
        <begin position="1771"/>
        <end position="1862"/>
    </location>
</feature>
<proteinExistence type="evidence at protein level"/>
<dbReference type="PaxDb" id="6945-B7PGA6"/>
<evidence type="ECO:0000256" key="2">
    <source>
        <dbReference type="ARBA" id="ARBA00006692"/>
    </source>
</evidence>
<dbReference type="FunCoup" id="B7PGA6">
    <property type="interactions" value="30"/>
</dbReference>
<dbReference type="Gene3D" id="2.60.40.10">
    <property type="entry name" value="Immunoglobulins"/>
    <property type="match status" value="34"/>
</dbReference>
<feature type="region of interest" description="Disordered" evidence="11">
    <location>
        <begin position="1"/>
        <end position="21"/>
    </location>
</feature>
<dbReference type="EMBL" id="ABJB011028969">
    <property type="status" value="NOT_ANNOTATED_CDS"/>
    <property type="molecule type" value="Genomic_DNA"/>
</dbReference>
<dbReference type="EMBL" id="ABJB010734161">
    <property type="status" value="NOT_ANNOTATED_CDS"/>
    <property type="molecule type" value="Genomic_DNA"/>
</dbReference>
<feature type="domain" description="Ig-like" evidence="12">
    <location>
        <begin position="4323"/>
        <end position="4412"/>
    </location>
</feature>
<feature type="domain" description="Ig-like" evidence="12">
    <location>
        <begin position="25"/>
        <end position="112"/>
    </location>
</feature>
<evidence type="ECO:0000256" key="8">
    <source>
        <dbReference type="ARBA" id="ARBA00023157"/>
    </source>
</evidence>
<dbReference type="FunFam" id="2.60.40.10:FF:000032">
    <property type="entry name" value="palladin isoform X1"/>
    <property type="match status" value="2"/>
</dbReference>
<feature type="domain" description="Ig-like" evidence="12">
    <location>
        <begin position="836"/>
        <end position="927"/>
    </location>
</feature>
<feature type="domain" description="Ig-like" evidence="12">
    <location>
        <begin position="1505"/>
        <end position="1591"/>
    </location>
</feature>
<dbReference type="InterPro" id="IPR013783">
    <property type="entry name" value="Ig-like_fold"/>
</dbReference>
<evidence type="ECO:0000256" key="4">
    <source>
        <dbReference type="ARBA" id="ARBA00022737"/>
    </source>
</evidence>
<dbReference type="EnsemblMetazoa" id="ISCW017764-RA">
    <property type="protein sequence ID" value="ISCW017764-PA"/>
    <property type="gene ID" value="ISCW017764"/>
</dbReference>
<dbReference type="FunFam" id="2.60.40.10:FF:000962">
    <property type="entry name" value="titin isoform X1"/>
    <property type="match status" value="3"/>
</dbReference>
<feature type="domain" description="Ig-like" evidence="12">
    <location>
        <begin position="2552"/>
        <end position="2642"/>
    </location>
</feature>
<feature type="domain" description="Ig-like" evidence="12">
    <location>
        <begin position="3337"/>
        <end position="3428"/>
    </location>
</feature>
<feature type="domain" description="Ig-like" evidence="12">
    <location>
        <begin position="2275"/>
        <end position="2375"/>
    </location>
</feature>
<dbReference type="Proteomes" id="UP000001555">
    <property type="component" value="Unassembled WGS sequence"/>
</dbReference>
<dbReference type="EMBL" id="ABJB010515131">
    <property type="status" value="NOT_ANNOTATED_CDS"/>
    <property type="molecule type" value="Genomic_DNA"/>
</dbReference>
<evidence type="ECO:0000256" key="3">
    <source>
        <dbReference type="ARBA" id="ARBA00022490"/>
    </source>
</evidence>
<feature type="region of interest" description="Disordered" evidence="11">
    <location>
        <begin position="4414"/>
        <end position="4439"/>
    </location>
</feature>
<feature type="domain" description="Ig-like" evidence="12">
    <location>
        <begin position="3199"/>
        <end position="3290"/>
    </location>
</feature>
<evidence type="ECO:0000256" key="7">
    <source>
        <dbReference type="ARBA" id="ARBA00023054"/>
    </source>
</evidence>
<keyword evidence="10" id="KW-0393">Immunoglobulin domain</keyword>
<dbReference type="GO" id="GO:0060298">
    <property type="term" value="P:positive regulation of sarcomere organization"/>
    <property type="evidence" value="ECO:0007669"/>
    <property type="project" value="UniProtKB-ARBA"/>
</dbReference>
<accession>B7PGA6</accession>
<feature type="domain" description="Ig-like" evidence="12">
    <location>
        <begin position="199"/>
        <end position="287"/>
    </location>
</feature>
<dbReference type="HOGENOM" id="CLU_000029_0_0_1"/>
<keyword evidence="8" id="KW-1015">Disulfide bond</keyword>
<evidence type="ECO:0000256" key="9">
    <source>
        <dbReference type="ARBA" id="ARBA00023179"/>
    </source>
</evidence>
<feature type="domain" description="Ig-like" evidence="12">
    <location>
        <begin position="1239"/>
        <end position="1329"/>
    </location>
</feature>
<dbReference type="InterPro" id="IPR007110">
    <property type="entry name" value="Ig-like_dom"/>
</dbReference>
<dbReference type="GO" id="GO:0005524">
    <property type="term" value="F:ATP binding"/>
    <property type="evidence" value="ECO:0007669"/>
    <property type="project" value="UniProtKB-KW"/>
</dbReference>
<dbReference type="EMBL" id="ABJB010940708">
    <property type="status" value="NOT_ANNOTATED_CDS"/>
    <property type="molecule type" value="Genomic_DNA"/>
</dbReference>
<dbReference type="FunFam" id="2.60.40.10:FF:000119">
    <property type="entry name" value="Sallimus, isoform P"/>
    <property type="match status" value="16"/>
</dbReference>
<feature type="domain" description="Ig-like" evidence="12">
    <location>
        <begin position="415"/>
        <end position="504"/>
    </location>
</feature>
<gene>
    <name evidence="13" type="ORF">IscW_ISCW017764</name>
</gene>
<dbReference type="SMART" id="SM00409">
    <property type="entry name" value="IG"/>
    <property type="match status" value="33"/>
</dbReference>
<dbReference type="FunFam" id="2.60.40.10:FF:001196">
    <property type="entry name" value="Sallimus, isoform P"/>
    <property type="match status" value="1"/>
</dbReference>
<feature type="compositionally biased region" description="Basic and acidic residues" evidence="11">
    <location>
        <begin position="4199"/>
        <end position="4211"/>
    </location>
</feature>
<protein>
    <submittedName>
        <fullName evidence="13 14">Kettin, putative</fullName>
    </submittedName>
</protein>
<dbReference type="PANTHER" id="PTHR47633:SF4">
    <property type="entry name" value="MYOPALLADIN ISOFORM X1"/>
    <property type="match status" value="1"/>
</dbReference>
<dbReference type="PROSITE" id="PS50835">
    <property type="entry name" value="IG_LIKE"/>
    <property type="match status" value="33"/>
</dbReference>
<evidence type="ECO:0000256" key="1">
    <source>
        <dbReference type="ARBA" id="ARBA00004204"/>
    </source>
</evidence>
<feature type="domain" description="Ig-like" evidence="12">
    <location>
        <begin position="2962"/>
        <end position="3056"/>
    </location>
</feature>
<dbReference type="PANTHER" id="PTHR47633">
    <property type="entry name" value="IMMUNOGLOBULIN"/>
    <property type="match status" value="1"/>
</dbReference>
<dbReference type="VEuPathDB" id="VectorBase:ISCI017764"/>
<feature type="domain" description="Ig-like" evidence="12">
    <location>
        <begin position="3064"/>
        <end position="3155"/>
    </location>
</feature>
<organism>
    <name type="scientific">Ixodes scapularis</name>
    <name type="common">Black-legged tick</name>
    <name type="synonym">Deer tick</name>
    <dbReference type="NCBI Taxonomy" id="6945"/>
    <lineage>
        <taxon>Eukaryota</taxon>
        <taxon>Metazoa</taxon>
        <taxon>Ecdysozoa</taxon>
        <taxon>Arthropoda</taxon>
        <taxon>Chelicerata</taxon>
        <taxon>Arachnida</taxon>
        <taxon>Acari</taxon>
        <taxon>Parasitiformes</taxon>
        <taxon>Ixodida</taxon>
        <taxon>Ixodoidea</taxon>
        <taxon>Ixodidae</taxon>
        <taxon>Ixodinae</taxon>
        <taxon>Ixodes</taxon>
    </lineage>
</organism>
<evidence type="ECO:0000313" key="15">
    <source>
        <dbReference type="Proteomes" id="UP000001555"/>
    </source>
</evidence>
<feature type="domain" description="Ig-like" evidence="12">
    <location>
        <begin position="316"/>
        <end position="405"/>
    </location>
</feature>
<dbReference type="InterPro" id="IPR036179">
    <property type="entry name" value="Ig-like_dom_sf"/>
</dbReference>
<dbReference type="EMBL" id="ABJB010411617">
    <property type="status" value="NOT_ANNOTATED_CDS"/>
    <property type="molecule type" value="Genomic_DNA"/>
</dbReference>
<keyword evidence="7" id="KW-0175">Coiled coil</keyword>
<dbReference type="SUPFAM" id="SSF48726">
    <property type="entry name" value="Immunoglobulin"/>
    <property type="match status" value="34"/>
</dbReference>
<comment type="subcellular location">
    <subcellularLocation>
        <location evidence="1">Cytoplasm</location>
        <location evidence="1">Myofibril</location>
        <location evidence="1">Sarcomere</location>
    </subcellularLocation>
</comment>
<evidence type="ECO:0000313" key="13">
    <source>
        <dbReference type="EMBL" id="EEC05628.1"/>
    </source>
</evidence>
<feature type="domain" description="Ig-like" evidence="12">
    <location>
        <begin position="4436"/>
        <end position="4524"/>
    </location>
</feature>
<sequence>MVVQPPHTSAFVPRHRWGPPNASPPTFEPITQGGGLLYEGSDAKFQVQVHGNPAPEVVFTRRGMPLRNDPRRQVTYDPATGLCCLIIRNLTAEDDGDYNCSAVNCVGEASLTLTIRAAAAAVMRGQMQQMTTVQRTQVVDSRMHLQDGTSPIQYFAGHDQSFRVDTFEYRLLREVEFRDSLLGPEQPEPAVPGVPISAPQIQQRPRNSKLLEGSDATFTVRIAGNPPAKVHWFRNGERLQASQRVTMEQQGSTYILRVHMALPEDAGYYTALAENSQGRVACSAHLVIEAMPKAEEPRQPDPASCVTTETSRTLKPNFVKIPQDQEVTEGKMVRFDVRVTGRPFPDVAWLRNGQPVNDDATHKLLVNEGGLHALMITSASREDAGTWTCVANNKSGECRFEVHLVVIEKEQVVAPKFVERFQSLSVHEGESVTLHCRAVGTPTPRITWQKDGRQIHSQPPDLIIETQDGSSALYLNRARADDSAWYQCTAQNQAGSTATRARLHVKSEPKTHSEPWKLHLPKPSKVIQPERSPPRETIWLRHVERAYQPIRSQDDERAPQKPAFTTHLQNLMLHEGERGHLDARLIPIGDETMVIEWFCNGRAIEASSRVMTTYRFGYVALTLLHVYPEDSGVYVCRATNEAGEATTTATLRCTAQPAIERRPIQEDSVKAIQELEDMEKYSRHLSIDETASLTKPCFIRPLSNKDNLLEGGNCHFEAQLTPVNDPTMKVEWFLNGQPLTTGSRINCTFSFGYVALNIMSLRCEDSGVYMCRATNAKGDAVSTATLRVKAQGLVTGDLGIPEQEAYIRRTQELEAYQQSLHAQKEIFFEPVSTEKPNFKTGLRDQLNVKENSTVHFEARLEPTGDSSMRVEWFKDGRALEASSRTTTFFNFGYVSLTIRGVDSRDSGVYTCKATNSVGTASTEARLVCLSQAAVVRETQHPDGLQKIQHLEDSSHYQRSQMEEVSITQAPKFTQPLQGPTTMSENQSCHFETRLEPMGDADMKVEWFHNGRPLATGHRFKTYFDFGYVALDILYTFPEDTGVFEVRATNRLGTDVLRKEVTVQSKAAVDTSTIHEMGMDKIEYLERSGVDHSGYHIEEVSRTKPYFKVPLKDPKGPLREGESVIMECAIEPVQDPTMKVEWFFNGRPLPTGHRFITRYDFGRAYLQILNLVAEDTGQYTLRATNHLGSAHSTSCIKVIGRSGVITESQYPEGWEKIQHLEDHSRYSRQEHEESVITQKPTFSRPLHNVETVEGANVHLECRLQPVGDPTMRVEWYRNSVPIKVGHRFRPAHDFDYVALDILSFYPEDSGIYTCKATSSLGENVTSCSVNCFAKSQLILESQHPEGLQKIQQLEDQSRYRRDTFEETTVKTKPSFTSNMTALSLREGQNAHLECRLEPVNDADLRVEWYRNGVSLPIGHRYRPFHDFGYVALNILSLVPEDSGTYTVRATNSLGKAELSTTVLVEGKSSIDTDTQHPEGLQKIQALEGHRQERDTGDLDQSVTTAPVFTSAPKSIVVEEGQKAHLECRLIPVGDPKLKVEWFRNGQPVPAGSRFVEMCNFGFVSLDILATYAEDSGTYTCKATNQLGEAVVSAQLKCAAQKSLILETQNQEAYDKIQQLEAYGQQPKPAFVEELTTQAPVFTQPMNNLNLKENQSAHFECKLIPVGDPNLRVEWFHNGLPLQKASRVNTIHDFGFVALDLSYVKPEDSGTYTCKATNSLGQAVCTATLNVQGSKSLVLDTQHPEGLQKIQQLEELGRYKEEVTHEAPCTSAPMFLTPLQGPNRLSEGQSAHLECRIAPYPDATMKVQWFHNGVELQTGHRFRTIYDFGFCALDILTANAEHSGEYVVQATNALGTARSTAHIHVDAKGGVIIESQQPDALPKIRELEESCGYIRPVQEETIIKDKPNFVRGLYNLDAIQEGQSAHLEATVTPTNDANMKIQWFHNGVEIPLGHRFKTVSDFGFVALDILYAYPEDSGTYMCKATNKLGEAVTTCSIQVLGKSAIVTDTLHEKGLEKIRQLEEYRAPEKAEQVIQLQRPVFTVPLNSVDGLVEGQSAHLECRLEPINDPDLKVQWFFNGVEITPGHRFRTTHDFGYVALDALYVYAEDSGTYMCKATNKLGEAVTTCNVRAQAKQKIYYDTHHPEGLEKIRELESQVKYQAVEIQEKPISKPVFITELRGSQELSEGDNGHLECRVEPAHDPKLKIEILHNGRPLTAATRVHITSDFGYVAIDLSHAIPEDSGTYTVRATNDLGTAETTATLRVLPKSGIISDTQHPEGELNNVAHCLFTKRLSSLNNLDNLVEDQRNVHLECRLIPVGDPTLKVEWFFNDTPLMEGTRFHPVHDFGYVALDMDYVRPEDTGVYTCRATNSLGQAVTTCMLKIRPKASILRDSLQPQGYEKIRQMEDLKGQKAPEKPDTVYEKPVFTSHLVGPGEINEGQPARLECRCVPVGDPDLKFHWYVNGVELPKGSRLLANQDFGFVTLDIVSGIAEDSGVYMCKAVNKAGEAVTSTSLRVKGRAGVLLDSHHPEAYKQTQKFEYDSSRIPETWSQEKPKVHPVFVQHLNNIEGAVEGHYIRIEGRIEPTNDEKLKVTWFKNGKTLVMGTRIKPTYDFGLVSLDISSARPDDSGIYTCKATNEVGEAISTCTIKVEGRENIILTSQHPDALPKLRQLEEYVRPDTSVPEPDYEGPVFVTHLNNLEIREGAPAHLECRVEPSKDPTLKVEFLKNNKPLPAGTKYNVNNDFGFVTLDIGHTFPDDSGIYTCRARNAKGEAVTTGSVKVQGKSGVLLDTLHPMGQQGLSKVQELETAYMSRYEPPSEEAEKVFPRPVFVVPLEPNFSVQEGSPLALECKVEPAADPKLKVEWFLNGKPLAPGSRYTVSHDFGFVVLALTDFWGRDAGVYTCRASNDAGEAFTTTTITCLSKRGVQEDTLHPEGRKGLESIQNLEDSLTRAPEVPQEDTTGQPPVFTSQFVNLKDLNEGDIAHFEATLTPVGDQTMQVEWFFRGKPLKAGHRIRTVHAFGMVVLEILGAVVEDSGRYTCRATNKWGKAEVTVDLECTDKTKGQRPQFTTQLQNLVGLKEGNSAHMECHLIPVGDPDMKVEWYRNSQPLRDSSRIKTLSDFGYVVMDISFVHAEDSGDYVCVATNKYGSDATKCTIQCEGTGKIFRESLQPQSLDKIAELEGHAAQTRTHTVMEATRLQPPKFVTQLNSITNLSEGQSAHFECQLVPVNDPDLTVEWYFNGQLLRSGHRFRTFHDFGIVILDILYCYGEDSGEWVCKATNKLGSDVTRATIACKSKSSLILTPQLPPEMASGTQSIIALEESLYRTSAAMEPEVHAEAPRFTVPLSNVDDLREGDNAHLEARLTPTDDPDLTVEWFKNNMPLMSGTRIRTINDFGFVVLEMSPVYPEDSGVYSCRARNRFGEAVTTCTLKCQGKRSIILETQLPESMTTGIEKLAKFEEVSSARIGETWSDKEISQPPKFVTTPTDLTLGENSLAHFECRLTPVGDPTLRVDWYHNGRPLVTGSRVKTISDFGYVILEVAGVYPRDSGVYTCRAVNKAGEASVSCKLDVKGKHSIVMEPQLPHEFRSGYESIQKLEESMYRTEDKIFDDDKKEPPKFLTQIQSLLDKVEGDSAHFECKLVPVGDPNMKVEWFLNGRPLVTGTRVHTIDDFGFVVLDIDWLFPRDSGEFMCRATNRWGSDTTKATLKIKAKKDIIMDSQLPEGMSMDKLRDLEYPVVHEQPQKDEEVVMPRYGKRSRQQFMKIIISQLPSVTSVRIKNLRKRLFACLIVTMLNACRFITQIQPQENLNEGDSAHFECRLEPVNDPKLRVEWYHNGQPLRSGHRFKTTHDFGFVALDVLYVYPEDSGTYVARAVNDVGEDKTQATLKCIGKPRLDYRTQLPKDMKDGVRKIAEMEASWQRTESQEEVPEEQCAPQFIMKPEPQTVVEGEWAKFQCRVMGHPKPRLIWVLNGHTVISGSRYKLTYDGIYHLDIPKSRQYDQGKVEVFARNFCGEAYCFTTLEVRPKHDDYRAVLKHSPRPWYDQDVKSYQKYRHETELQRVFEEKLTPGGTKIDVWKTEASTEGLNTWVGAKTWRVLLVRISSTMPELGRRKWRLEARRNTWPSTSKLKRTFAACSCYDYHLSTRDYRCREIRTTREKQQRIGTAPESMVQGREVHVTTQKQTQKEQQGDLEITRKKTLTETLEQEHKGVTKEKRVQGPVQESKAPVFTKKIQPCRVDEGQGAKFQCTFTGQPSPKITWFRENFPIQPSQDFQIVTTDTTSTLIIREVYLEDSGVFSVKAENRGGSAKSSANLVVEERREQRSGVAPPNFTKTIQDVSVKAGKLVRLDAKVSGSKPFDVYWLKNGKKVTPDVSHKIIEEENQYTLLILEAQVESDSGSYECVAINSAGEARCQAHVLVEGAKPKTPPTSPKDAPGGDAKPPTVTEPLKPLAVKEGQSAVFRCKIPAVPGAQVKWYRGDQLVKQSRYFRMSQENNLFTLKISEAFPEDEGEYKCVATNPAGTVSTSANLKVIVPELNEVPPSVTPLADLTVPEGSPARFVTSLGGVPPPKVIWVREGHVIKQSRDFQTLSRLII</sequence>
<dbReference type="EMBL" id="ABJB010835363">
    <property type="status" value="NOT_ANNOTATED_CDS"/>
    <property type="molecule type" value="Genomic_DNA"/>
</dbReference>
<dbReference type="FunFam" id="2.60.40.10:FF:000147">
    <property type="entry name" value="Myosin light chain kinase"/>
    <property type="match status" value="1"/>
</dbReference>
<dbReference type="CDD" id="cd00096">
    <property type="entry name" value="Ig"/>
    <property type="match status" value="3"/>
</dbReference>
<dbReference type="EMBL" id="DS707393">
    <property type="protein sequence ID" value="EEC05628.1"/>
    <property type="molecule type" value="Genomic_DNA"/>
</dbReference>
<dbReference type="FunFam" id="2.60.40.10:FF:000809">
    <property type="entry name" value="Sallimus, isoform Q"/>
    <property type="match status" value="1"/>
</dbReference>
<dbReference type="GO" id="GO:0045989">
    <property type="term" value="P:positive regulation of striated muscle contraction"/>
    <property type="evidence" value="ECO:0007669"/>
    <property type="project" value="UniProtKB-ARBA"/>
</dbReference>
<dbReference type="Pfam" id="PF07679">
    <property type="entry name" value="I-set"/>
    <property type="match status" value="33"/>
</dbReference>
<comment type="similarity">
    <text evidence="2">Belongs to the protein kinase superfamily. CAMK Ser/Thr protein kinase family.</text>
</comment>
<dbReference type="FunFam" id="2.60.40.10:FF:000697">
    <property type="entry name" value="titin isoform X1"/>
    <property type="match status" value="1"/>
</dbReference>
<feature type="domain" description="Ig-like" evidence="12">
    <location>
        <begin position="1638"/>
        <end position="1728"/>
    </location>
</feature>
<evidence type="ECO:0000256" key="6">
    <source>
        <dbReference type="ARBA" id="ARBA00022840"/>
    </source>
</evidence>
<keyword evidence="9" id="KW-0514">Muscle protein</keyword>
<dbReference type="OrthoDB" id="6612025at2759"/>
<reference evidence="13 15" key="1">
    <citation type="submission" date="2008-03" db="EMBL/GenBank/DDBJ databases">
        <title>Annotation of Ixodes scapularis.</title>
        <authorList>
            <consortium name="Ixodes scapularis Genome Project Consortium"/>
            <person name="Caler E."/>
            <person name="Hannick L.I."/>
            <person name="Bidwell S."/>
            <person name="Joardar V."/>
            <person name="Thiagarajan M."/>
            <person name="Amedeo P."/>
            <person name="Galinsky K.J."/>
            <person name="Schobel S."/>
            <person name="Inman J."/>
            <person name="Hostetler J."/>
            <person name="Miller J."/>
            <person name="Hammond M."/>
            <person name="Megy K."/>
            <person name="Lawson D."/>
            <person name="Kodira C."/>
            <person name="Sutton G."/>
            <person name="Meyer J."/>
            <person name="Hill C.A."/>
            <person name="Birren B."/>
            <person name="Nene V."/>
            <person name="Collins F."/>
            <person name="Alarcon-Chaidez F."/>
            <person name="Wikel S."/>
            <person name="Strausberg R."/>
        </authorList>
    </citation>
    <scope>NUCLEOTIDE SEQUENCE [LARGE SCALE GENOMIC DNA]</scope>
    <source>
        <strain evidence="15">Wikel</strain>
        <strain evidence="13">Wikel colony</strain>
    </source>
</reference>
<dbReference type="EMBL" id="ABJB010009150">
    <property type="status" value="NOT_ANNOTATED_CDS"/>
    <property type="molecule type" value="Genomic_DNA"/>
</dbReference>
<keyword evidence="6" id="KW-0067">ATP-binding</keyword>
<dbReference type="GO" id="GO:0040017">
    <property type="term" value="P:positive regulation of locomotion"/>
    <property type="evidence" value="ECO:0007669"/>
    <property type="project" value="UniProtKB-ARBA"/>
</dbReference>